<dbReference type="KEGG" id="lfp:Y981_00840"/>
<keyword evidence="4" id="KW-1185">Reference proteome</keyword>
<feature type="signal peptide" evidence="2">
    <location>
        <begin position="1"/>
        <end position="34"/>
    </location>
</feature>
<keyword evidence="2" id="KW-0732">Signal</keyword>
<dbReference type="OrthoDB" id="9934203at2"/>
<accession>A0A059XX76</accession>
<evidence type="ECO:0000313" key="3">
    <source>
        <dbReference type="EMBL" id="AIA29901.1"/>
    </source>
</evidence>
<name>A0A059XX76_9BACT</name>
<feature type="compositionally biased region" description="Low complexity" evidence="1">
    <location>
        <begin position="42"/>
        <end position="58"/>
    </location>
</feature>
<sequence length="160" mass="16881">MSRNLFRSFSRLAVSFLAVLGSLALLVSPEVVMADNAAPAAAPQTTAPAAPAAPAKKPVAMKKKTAVKKKHAKKASYKGPSFEGRVVATDLSSSPATLVVSRSLGKKKGTVVFGGDLTSRTVIMKGHKRVKASAIKRGQRVVVHYRKAMGSLAITSVWIR</sequence>
<feature type="region of interest" description="Disordered" evidence="1">
    <location>
        <begin position="42"/>
        <end position="73"/>
    </location>
</feature>
<dbReference type="AlphaFoldDB" id="A0A059XX76"/>
<reference evidence="4" key="1">
    <citation type="submission" date="2014-02" db="EMBL/GenBank/DDBJ databases">
        <title>Complete genome sequence and comparative genomic analysis of the nitrogen-fixing bacterium Leptospirillum ferriphilum YSK.</title>
        <authorList>
            <person name="Guo X."/>
            <person name="Yin H."/>
            <person name="Liang Y."/>
            <person name="Hu Q."/>
            <person name="Ma L."/>
            <person name="Xiao Y."/>
            <person name="Zhang X."/>
            <person name="Qiu G."/>
            <person name="Liu X."/>
        </authorList>
    </citation>
    <scope>NUCLEOTIDE SEQUENCE [LARGE SCALE GENOMIC DNA]</scope>
    <source>
        <strain evidence="4">YSK</strain>
    </source>
</reference>
<feature type="chain" id="PRO_5001584983" evidence="2">
    <location>
        <begin position="35"/>
        <end position="160"/>
    </location>
</feature>
<organism evidence="3 4">
    <name type="scientific">Leptospirillum ferriphilum YSK</name>
    <dbReference type="NCBI Taxonomy" id="1441628"/>
    <lineage>
        <taxon>Bacteria</taxon>
        <taxon>Pseudomonadati</taxon>
        <taxon>Nitrospirota</taxon>
        <taxon>Nitrospiria</taxon>
        <taxon>Nitrospirales</taxon>
        <taxon>Nitrospiraceae</taxon>
        <taxon>Leptospirillum</taxon>
    </lineage>
</organism>
<dbReference type="Proteomes" id="UP000027059">
    <property type="component" value="Chromosome"/>
</dbReference>
<dbReference type="EMBL" id="CP007243">
    <property type="protein sequence ID" value="AIA29901.1"/>
    <property type="molecule type" value="Genomic_DNA"/>
</dbReference>
<proteinExistence type="predicted"/>
<gene>
    <name evidence="3" type="ORF">Y981_00840</name>
</gene>
<feature type="compositionally biased region" description="Basic residues" evidence="1">
    <location>
        <begin position="59"/>
        <end position="73"/>
    </location>
</feature>
<evidence type="ECO:0000256" key="2">
    <source>
        <dbReference type="SAM" id="SignalP"/>
    </source>
</evidence>
<protein>
    <submittedName>
        <fullName evidence="3">Uncharacterized protein</fullName>
    </submittedName>
</protein>
<dbReference type="HOGENOM" id="CLU_1650043_0_0_0"/>
<evidence type="ECO:0000256" key="1">
    <source>
        <dbReference type="SAM" id="MobiDB-lite"/>
    </source>
</evidence>
<dbReference type="RefSeq" id="WP_014959922.1">
    <property type="nucleotide sequence ID" value="NZ_CP007243.1"/>
</dbReference>
<evidence type="ECO:0000313" key="4">
    <source>
        <dbReference type="Proteomes" id="UP000027059"/>
    </source>
</evidence>
<reference evidence="3 4" key="2">
    <citation type="journal article" date="2015" name="Biomed. Res. Int.">
        <title>Effects of Arsenite Resistance on the Growth and Functional Gene Expression of Leptospirillum ferriphilum and Acidithiobacillus thiooxidans in Pure Culture and Coculture.</title>
        <authorList>
            <person name="Jiang H."/>
            <person name="Liang Y."/>
            <person name="Yin H."/>
            <person name="Xiao Y."/>
            <person name="Guo X."/>
            <person name="Xu Y."/>
            <person name="Hu Q."/>
            <person name="Liu H."/>
            <person name="Liu X."/>
        </authorList>
    </citation>
    <scope>NUCLEOTIDE SEQUENCE [LARGE SCALE GENOMIC DNA]</scope>
    <source>
        <strain evidence="3 4">YSK</strain>
    </source>
</reference>